<keyword evidence="2" id="KW-1185">Reference proteome</keyword>
<dbReference type="Proteomes" id="UP001157006">
    <property type="component" value="Chromosome 3"/>
</dbReference>
<proteinExistence type="predicted"/>
<reference evidence="1 2" key="1">
    <citation type="submission" date="2023-01" db="EMBL/GenBank/DDBJ databases">
        <authorList>
            <person name="Kreplak J."/>
        </authorList>
    </citation>
    <scope>NUCLEOTIDE SEQUENCE [LARGE SCALE GENOMIC DNA]</scope>
</reference>
<sequence length="222" mass="25023">MNAWITHECHDFDFVVRVFVVDRVILWGFGFPSLISRLDLAEETDEGSRKNVGEMANVSKIQRFHGLGFALMVCLRNMESAQVKTSTRDKWPNTRERESYNCIWRRWNRILLETDAPDALPNSNIYSLFFVEGDTSLAEEIHGQRITSSSTSDSSPANFVASEFATGVAEEVDLQLSFCSGCGISEICIVGKQVALVLKTFLTNIKYVGYIRINYCNQSGIL</sequence>
<organism evidence="1 2">
    <name type="scientific">Vicia faba</name>
    <name type="common">Broad bean</name>
    <name type="synonym">Faba vulgaris</name>
    <dbReference type="NCBI Taxonomy" id="3906"/>
    <lineage>
        <taxon>Eukaryota</taxon>
        <taxon>Viridiplantae</taxon>
        <taxon>Streptophyta</taxon>
        <taxon>Embryophyta</taxon>
        <taxon>Tracheophyta</taxon>
        <taxon>Spermatophyta</taxon>
        <taxon>Magnoliopsida</taxon>
        <taxon>eudicotyledons</taxon>
        <taxon>Gunneridae</taxon>
        <taxon>Pentapetalae</taxon>
        <taxon>rosids</taxon>
        <taxon>fabids</taxon>
        <taxon>Fabales</taxon>
        <taxon>Fabaceae</taxon>
        <taxon>Papilionoideae</taxon>
        <taxon>50 kb inversion clade</taxon>
        <taxon>NPAAA clade</taxon>
        <taxon>Hologalegina</taxon>
        <taxon>IRL clade</taxon>
        <taxon>Fabeae</taxon>
        <taxon>Vicia</taxon>
    </lineage>
</organism>
<dbReference type="AlphaFoldDB" id="A0AAV0ZY86"/>
<protein>
    <submittedName>
        <fullName evidence="1">Uncharacterized protein</fullName>
    </submittedName>
</protein>
<gene>
    <name evidence="1" type="ORF">VFH_III021960</name>
</gene>
<evidence type="ECO:0000313" key="1">
    <source>
        <dbReference type="EMBL" id="CAI8602049.1"/>
    </source>
</evidence>
<evidence type="ECO:0000313" key="2">
    <source>
        <dbReference type="Proteomes" id="UP001157006"/>
    </source>
</evidence>
<dbReference type="EMBL" id="OX451738">
    <property type="protein sequence ID" value="CAI8602049.1"/>
    <property type="molecule type" value="Genomic_DNA"/>
</dbReference>
<name>A0AAV0ZY86_VICFA</name>
<accession>A0AAV0ZY86</accession>